<dbReference type="InterPro" id="IPR000960">
    <property type="entry name" value="Flavin_mOase"/>
</dbReference>
<proteinExistence type="inferred from homology"/>
<gene>
    <name evidence="8" type="ORF">Vbra_4083</name>
</gene>
<keyword evidence="7" id="KW-0503">Monooxygenase</keyword>
<dbReference type="EMBL" id="CDMY01000293">
    <property type="protein sequence ID" value="CEL99963.1"/>
    <property type="molecule type" value="Genomic_DNA"/>
</dbReference>
<sequence length="398" mass="45276">MTIDRKGRPLGAVQVAKEIQELPTYTFLEHYGGPSPSYMKRKEMADYIAARAEKKRVRHFIKFRHQVQDVTYDAATRQFRVKIHDLAAGSTTIDTADFLFVCTGHYWFPCLPKIEGLQSFPGKVLHSKDFKDAKEMKGQHVLCVGNHYSGEDIAITCVKYGATGATVCYRTQRSENIWPANIDERPNVQRVEGQTVHFIDGSTLQPDTIILCTGYLHHYPFLPEPLRLEAANDLYPPNLYKGIVWQKNNQLFYIGAQDQAFSLPMIDVQAHYARDIVVGRIKVPSAAEQEKDIQTWLQKKATEIKDANSFMSFQFAYVADLVSSLPDYPSTPAKVWEQGEQLRAWYADKISHCLADMRNHTYTSVHTGLQGKKPPVMWQDDFTDESYDIVQGGVEADN</sequence>
<dbReference type="GO" id="GO:0004499">
    <property type="term" value="F:N,N-dimethylaniline monooxygenase activity"/>
    <property type="evidence" value="ECO:0007669"/>
    <property type="project" value="InterPro"/>
</dbReference>
<dbReference type="FunFam" id="3.50.50.60:FF:000138">
    <property type="entry name" value="Flavin-containing monooxygenase"/>
    <property type="match status" value="1"/>
</dbReference>
<organism evidence="8 9">
    <name type="scientific">Vitrella brassicaformis (strain CCMP3155)</name>
    <dbReference type="NCBI Taxonomy" id="1169540"/>
    <lineage>
        <taxon>Eukaryota</taxon>
        <taxon>Sar</taxon>
        <taxon>Alveolata</taxon>
        <taxon>Colpodellida</taxon>
        <taxon>Vitrellaceae</taxon>
        <taxon>Vitrella</taxon>
    </lineage>
</organism>
<evidence type="ECO:0008006" key="10">
    <source>
        <dbReference type="Google" id="ProtNLM"/>
    </source>
</evidence>
<dbReference type="InterPro" id="IPR036188">
    <property type="entry name" value="FAD/NAD-bd_sf"/>
</dbReference>
<dbReference type="InParanoid" id="A0A0G4ERP4"/>
<dbReference type="InterPro" id="IPR020946">
    <property type="entry name" value="Flavin_mOase-like"/>
</dbReference>
<dbReference type="SUPFAM" id="SSF51905">
    <property type="entry name" value="FAD/NAD(P)-binding domain"/>
    <property type="match status" value="2"/>
</dbReference>
<evidence type="ECO:0000313" key="9">
    <source>
        <dbReference type="Proteomes" id="UP000041254"/>
    </source>
</evidence>
<dbReference type="PhylomeDB" id="A0A0G4ERP4"/>
<evidence type="ECO:0000256" key="4">
    <source>
        <dbReference type="ARBA" id="ARBA00022827"/>
    </source>
</evidence>
<dbReference type="GO" id="GO:0050661">
    <property type="term" value="F:NADP binding"/>
    <property type="evidence" value="ECO:0007669"/>
    <property type="project" value="InterPro"/>
</dbReference>
<keyword evidence="4" id="KW-0274">FAD</keyword>
<name>A0A0G4ERP4_VITBC</name>
<dbReference type="AlphaFoldDB" id="A0A0G4ERP4"/>
<dbReference type="STRING" id="1169540.A0A0G4ERP4"/>
<keyword evidence="5" id="KW-0521">NADP</keyword>
<dbReference type="PANTHER" id="PTHR23023">
    <property type="entry name" value="DIMETHYLANILINE MONOOXYGENASE"/>
    <property type="match status" value="1"/>
</dbReference>
<evidence type="ECO:0000256" key="2">
    <source>
        <dbReference type="ARBA" id="ARBA00009183"/>
    </source>
</evidence>
<keyword evidence="9" id="KW-1185">Reference proteome</keyword>
<protein>
    <recommendedName>
        <fullName evidence="10">Flavin-containing monooxygenase</fullName>
    </recommendedName>
</protein>
<evidence type="ECO:0000256" key="7">
    <source>
        <dbReference type="ARBA" id="ARBA00023033"/>
    </source>
</evidence>
<dbReference type="VEuPathDB" id="CryptoDB:Vbra_4083"/>
<keyword evidence="6" id="KW-0560">Oxidoreductase</keyword>
<dbReference type="Pfam" id="PF00743">
    <property type="entry name" value="FMO-like"/>
    <property type="match status" value="2"/>
</dbReference>
<dbReference type="Gene3D" id="3.50.50.60">
    <property type="entry name" value="FAD/NAD(P)-binding domain"/>
    <property type="match status" value="2"/>
</dbReference>
<evidence type="ECO:0000313" key="8">
    <source>
        <dbReference type="EMBL" id="CEL99963.1"/>
    </source>
</evidence>
<dbReference type="Proteomes" id="UP000041254">
    <property type="component" value="Unassembled WGS sequence"/>
</dbReference>
<evidence type="ECO:0000256" key="5">
    <source>
        <dbReference type="ARBA" id="ARBA00022857"/>
    </source>
</evidence>
<dbReference type="PRINTS" id="PR00370">
    <property type="entry name" value="FMOXYGENASE"/>
</dbReference>
<comment type="cofactor">
    <cofactor evidence="1">
        <name>FAD</name>
        <dbReference type="ChEBI" id="CHEBI:57692"/>
    </cofactor>
</comment>
<evidence type="ECO:0000256" key="1">
    <source>
        <dbReference type="ARBA" id="ARBA00001974"/>
    </source>
</evidence>
<reference evidence="8 9" key="1">
    <citation type="submission" date="2014-11" db="EMBL/GenBank/DDBJ databases">
        <authorList>
            <person name="Zhu J."/>
            <person name="Qi W."/>
            <person name="Song R."/>
        </authorList>
    </citation>
    <scope>NUCLEOTIDE SEQUENCE [LARGE SCALE GENOMIC DNA]</scope>
</reference>
<accession>A0A0G4ERP4</accession>
<dbReference type="GO" id="GO:0050660">
    <property type="term" value="F:flavin adenine dinucleotide binding"/>
    <property type="evidence" value="ECO:0007669"/>
    <property type="project" value="InterPro"/>
</dbReference>
<dbReference type="OrthoDB" id="66881at2759"/>
<dbReference type="InterPro" id="IPR050346">
    <property type="entry name" value="FMO-like"/>
</dbReference>
<evidence type="ECO:0000256" key="6">
    <source>
        <dbReference type="ARBA" id="ARBA00023002"/>
    </source>
</evidence>
<evidence type="ECO:0000256" key="3">
    <source>
        <dbReference type="ARBA" id="ARBA00022630"/>
    </source>
</evidence>
<dbReference type="OMA" id="VEHWRDQ"/>
<keyword evidence="3" id="KW-0285">Flavoprotein</keyword>
<comment type="similarity">
    <text evidence="2">Belongs to the FMO family.</text>
</comment>